<name>A0A2P2KZT1_RHIMU</name>
<accession>A0A2P2KZT1</accession>
<sequence length="58" mass="6565">MVFVSPERARKFKSSPIVILFLGTDYLKSCVLSDLGGKFLVDLVANSNAVEFQFKFYQ</sequence>
<protein>
    <submittedName>
        <fullName evidence="1">Uncharacterized protein</fullName>
    </submittedName>
</protein>
<evidence type="ECO:0000313" key="1">
    <source>
        <dbReference type="EMBL" id="MBX11240.1"/>
    </source>
</evidence>
<dbReference type="AlphaFoldDB" id="A0A2P2KZT1"/>
<organism evidence="1">
    <name type="scientific">Rhizophora mucronata</name>
    <name type="common">Asiatic mangrove</name>
    <dbReference type="NCBI Taxonomy" id="61149"/>
    <lineage>
        <taxon>Eukaryota</taxon>
        <taxon>Viridiplantae</taxon>
        <taxon>Streptophyta</taxon>
        <taxon>Embryophyta</taxon>
        <taxon>Tracheophyta</taxon>
        <taxon>Spermatophyta</taxon>
        <taxon>Magnoliopsida</taxon>
        <taxon>eudicotyledons</taxon>
        <taxon>Gunneridae</taxon>
        <taxon>Pentapetalae</taxon>
        <taxon>rosids</taxon>
        <taxon>fabids</taxon>
        <taxon>Malpighiales</taxon>
        <taxon>Rhizophoraceae</taxon>
        <taxon>Rhizophora</taxon>
    </lineage>
</organism>
<proteinExistence type="predicted"/>
<reference evidence="1" key="1">
    <citation type="submission" date="2018-02" db="EMBL/GenBank/DDBJ databases">
        <title>Rhizophora mucronata_Transcriptome.</title>
        <authorList>
            <person name="Meera S.P."/>
            <person name="Sreeshan A."/>
            <person name="Augustine A."/>
        </authorList>
    </citation>
    <scope>NUCLEOTIDE SEQUENCE</scope>
    <source>
        <tissue evidence="1">Leaf</tissue>
    </source>
</reference>
<dbReference type="EMBL" id="GGEC01030756">
    <property type="protein sequence ID" value="MBX11240.1"/>
    <property type="molecule type" value="Transcribed_RNA"/>
</dbReference>